<reference evidence="5" key="1">
    <citation type="submission" date="2015-03" db="EMBL/GenBank/DDBJ databases">
        <title>A transcriptome of Araucaria cunninghamii, an australian fine timber species.</title>
        <authorList>
            <person name="Jing Yi C.J.Y."/>
            <person name="Yin San L.Y.S."/>
            <person name="Abdul Karim S.S."/>
            <person name="Wan Azmi N.N."/>
            <person name="Hercus R.R."/>
            <person name="Croft L.L."/>
        </authorList>
    </citation>
    <scope>NUCLEOTIDE SEQUENCE</scope>
    <source>
        <strain evidence="5">MI0301</strain>
        <tissue evidence="5">Leaf</tissue>
    </source>
</reference>
<accession>A0A0D6R9G6</accession>
<dbReference type="PANTHER" id="PTHR43874:SF147">
    <property type="entry name" value="TYPE-A RESPONSE REGULATOR"/>
    <property type="match status" value="1"/>
</dbReference>
<dbReference type="GO" id="GO:0009736">
    <property type="term" value="P:cytokinin-activated signaling pathway"/>
    <property type="evidence" value="ECO:0007669"/>
    <property type="project" value="InterPro"/>
</dbReference>
<sequence>MAIIRRGDCGDAVANSDAAGSAQFHVLAVDDCVIDRKVIERLLKTSFYKVTAVESASRALEVLGVNEGEPPPLDSYNDLKVNMIITDYCMPGMNGYDLLKKVKETKGLKEIPVVMMSSEDVPHRVKRCLAEGAEDFLMKPVQIEDIKKLRSRIKPPKAVCSTKRKVSSDRVAGKSSERRPRLNGVVVA</sequence>
<dbReference type="InterPro" id="IPR045279">
    <property type="entry name" value="ARR-like"/>
</dbReference>
<dbReference type="EMBL" id="GCKF01011716">
    <property type="protein sequence ID" value="JAG99028.1"/>
    <property type="molecule type" value="Transcribed_RNA"/>
</dbReference>
<dbReference type="InterPro" id="IPR001789">
    <property type="entry name" value="Sig_transdc_resp-reg_receiver"/>
</dbReference>
<proteinExistence type="predicted"/>
<dbReference type="GO" id="GO:0000160">
    <property type="term" value="P:phosphorelay signal transduction system"/>
    <property type="evidence" value="ECO:0007669"/>
    <property type="project" value="UniProtKB-KW"/>
</dbReference>
<evidence type="ECO:0000256" key="3">
    <source>
        <dbReference type="SAM" id="MobiDB-lite"/>
    </source>
</evidence>
<dbReference type="PANTHER" id="PTHR43874">
    <property type="entry name" value="TWO-COMPONENT RESPONSE REGULATOR"/>
    <property type="match status" value="1"/>
</dbReference>
<evidence type="ECO:0000259" key="4">
    <source>
        <dbReference type="PROSITE" id="PS50110"/>
    </source>
</evidence>
<dbReference type="PROSITE" id="PS50110">
    <property type="entry name" value="RESPONSE_REGULATORY"/>
    <property type="match status" value="1"/>
</dbReference>
<keyword evidence="1" id="KW-0902">Two-component regulatory system</keyword>
<dbReference type="SUPFAM" id="SSF52172">
    <property type="entry name" value="CheY-like"/>
    <property type="match status" value="1"/>
</dbReference>
<dbReference type="CDD" id="cd17581">
    <property type="entry name" value="REC_typeA_ARR"/>
    <property type="match status" value="1"/>
</dbReference>
<dbReference type="Gene3D" id="3.40.50.2300">
    <property type="match status" value="1"/>
</dbReference>
<feature type="modified residue" description="4-aspartylphosphate" evidence="2">
    <location>
        <position position="87"/>
    </location>
</feature>
<dbReference type="AlphaFoldDB" id="A0A0D6R9G6"/>
<protein>
    <recommendedName>
        <fullName evidence="4">Response regulatory domain-containing protein</fullName>
    </recommendedName>
</protein>
<organism evidence="5">
    <name type="scientific">Araucaria cunninghamii</name>
    <name type="common">Hoop pine</name>
    <name type="synonym">Moreton Bay pine</name>
    <dbReference type="NCBI Taxonomy" id="56994"/>
    <lineage>
        <taxon>Eukaryota</taxon>
        <taxon>Viridiplantae</taxon>
        <taxon>Streptophyta</taxon>
        <taxon>Embryophyta</taxon>
        <taxon>Tracheophyta</taxon>
        <taxon>Spermatophyta</taxon>
        <taxon>Pinopsida</taxon>
        <taxon>Pinidae</taxon>
        <taxon>Conifers II</taxon>
        <taxon>Araucariales</taxon>
        <taxon>Araucariaceae</taxon>
        <taxon>Araucaria</taxon>
    </lineage>
</organism>
<evidence type="ECO:0000256" key="1">
    <source>
        <dbReference type="ARBA" id="ARBA00023012"/>
    </source>
</evidence>
<dbReference type="Pfam" id="PF00072">
    <property type="entry name" value="Response_reg"/>
    <property type="match status" value="1"/>
</dbReference>
<feature type="region of interest" description="Disordered" evidence="3">
    <location>
        <begin position="157"/>
        <end position="188"/>
    </location>
</feature>
<name>A0A0D6R9G6_ARACU</name>
<evidence type="ECO:0000256" key="2">
    <source>
        <dbReference type="PROSITE-ProRule" id="PRU00169"/>
    </source>
</evidence>
<feature type="domain" description="Response regulatory" evidence="4">
    <location>
        <begin position="25"/>
        <end position="154"/>
    </location>
</feature>
<keyword evidence="2" id="KW-0597">Phosphoprotein</keyword>
<evidence type="ECO:0000313" key="5">
    <source>
        <dbReference type="EMBL" id="JAG99028.1"/>
    </source>
</evidence>
<dbReference type="SMART" id="SM00448">
    <property type="entry name" value="REC"/>
    <property type="match status" value="1"/>
</dbReference>
<feature type="compositionally biased region" description="Basic and acidic residues" evidence="3">
    <location>
        <begin position="166"/>
        <end position="180"/>
    </location>
</feature>
<dbReference type="InterPro" id="IPR011006">
    <property type="entry name" value="CheY-like_superfamily"/>
</dbReference>